<protein>
    <submittedName>
        <fullName evidence="1">Uncharacterized protein</fullName>
    </submittedName>
</protein>
<evidence type="ECO:0000313" key="1">
    <source>
        <dbReference type="EMBL" id="KAF3426506.1"/>
    </source>
</evidence>
<sequence>MNAARHIIRFKLESLLTRLEVESILKDMIRVVSQASTGQEPLTVSRRCRREYPREWRRIVSILRGELQE</sequence>
<gene>
    <name evidence="1" type="ORF">E2986_10675</name>
</gene>
<evidence type="ECO:0000313" key="2">
    <source>
        <dbReference type="Proteomes" id="UP000655588"/>
    </source>
</evidence>
<keyword evidence="2" id="KW-1185">Reference proteome</keyword>
<dbReference type="AlphaFoldDB" id="A0A833VP30"/>
<reference evidence="1" key="1">
    <citation type="submission" date="2019-11" db="EMBL/GenBank/DDBJ databases">
        <title>The nuclear and mitochondrial genomes of Frieseomelitta varia - a highly eusocial stingless bee (Meliponini) with a permanently sterile worker caste.</title>
        <authorList>
            <person name="Freitas F.C.P."/>
            <person name="Lourenco A.P."/>
            <person name="Nunes F.M.F."/>
            <person name="Paschoal A.R."/>
            <person name="Abreu F.C.P."/>
            <person name="Barbin F.O."/>
            <person name="Bataglia L."/>
            <person name="Cardoso-Junior C.A.M."/>
            <person name="Cervoni M.S."/>
            <person name="Silva S.R."/>
            <person name="Dalarmi F."/>
            <person name="Del Lama M.A."/>
            <person name="Depintor T.S."/>
            <person name="Ferreira K.M."/>
            <person name="Goria P.S."/>
            <person name="Jaskot M.C."/>
            <person name="Lago D.C."/>
            <person name="Luna-Lucena D."/>
            <person name="Moda L.M."/>
            <person name="Nascimento L."/>
            <person name="Pedrino M."/>
            <person name="Rabico F.O."/>
            <person name="Sanches F.C."/>
            <person name="Santos D.E."/>
            <person name="Santos C.G."/>
            <person name="Vieira J."/>
            <person name="Lopes T.F."/>
            <person name="Barchuk A.R."/>
            <person name="Hartfelder K."/>
            <person name="Simoes Z.L.P."/>
            <person name="Bitondi M.M.G."/>
            <person name="Pinheiro D.G."/>
        </authorList>
    </citation>
    <scope>NUCLEOTIDE SEQUENCE</scope>
    <source>
        <strain evidence="1">USP_RPSP 00005682</strain>
        <tissue evidence="1">Whole individual</tissue>
    </source>
</reference>
<dbReference type="Proteomes" id="UP000655588">
    <property type="component" value="Unassembled WGS sequence"/>
</dbReference>
<organism evidence="1 2">
    <name type="scientific">Frieseomelitta varia</name>
    <dbReference type="NCBI Taxonomy" id="561572"/>
    <lineage>
        <taxon>Eukaryota</taxon>
        <taxon>Metazoa</taxon>
        <taxon>Ecdysozoa</taxon>
        <taxon>Arthropoda</taxon>
        <taxon>Hexapoda</taxon>
        <taxon>Insecta</taxon>
        <taxon>Pterygota</taxon>
        <taxon>Neoptera</taxon>
        <taxon>Endopterygota</taxon>
        <taxon>Hymenoptera</taxon>
        <taxon>Apocrita</taxon>
        <taxon>Aculeata</taxon>
        <taxon>Apoidea</taxon>
        <taxon>Anthophila</taxon>
        <taxon>Apidae</taxon>
        <taxon>Frieseomelitta</taxon>
    </lineage>
</organism>
<comment type="caution">
    <text evidence="1">The sequence shown here is derived from an EMBL/GenBank/DDBJ whole genome shotgun (WGS) entry which is preliminary data.</text>
</comment>
<name>A0A833VP30_9HYME</name>
<proteinExistence type="predicted"/>
<dbReference type="EMBL" id="WNWW01000314">
    <property type="protein sequence ID" value="KAF3426506.1"/>
    <property type="molecule type" value="Genomic_DNA"/>
</dbReference>
<accession>A0A833VP30</accession>